<name>A0A9Q2CZF8_9STAP</name>
<comment type="caution">
    <text evidence="3">The sequence shown here is derived from an EMBL/GenBank/DDBJ whole genome shotgun (WGS) entry which is preliminary data.</text>
</comment>
<dbReference type="PANTHER" id="PTHR34473:SF2">
    <property type="entry name" value="UPF0699 TRANSMEMBRANE PROTEIN YDBT"/>
    <property type="match status" value="1"/>
</dbReference>
<evidence type="ECO:0000259" key="2">
    <source>
        <dbReference type="Pfam" id="PF03703"/>
    </source>
</evidence>
<keyword evidence="4" id="KW-1185">Reference proteome</keyword>
<evidence type="ECO:0000313" key="3">
    <source>
        <dbReference type="EMBL" id="MBB5176073.1"/>
    </source>
</evidence>
<dbReference type="Pfam" id="PF03703">
    <property type="entry name" value="bPH_2"/>
    <property type="match status" value="1"/>
</dbReference>
<feature type="transmembrane region" description="Helical" evidence="1">
    <location>
        <begin position="43"/>
        <end position="62"/>
    </location>
</feature>
<dbReference type="AlphaFoldDB" id="A0A9Q2CZF8"/>
<dbReference type="InterPro" id="IPR005182">
    <property type="entry name" value="YdbS-like_PH"/>
</dbReference>
<feature type="transmembrane region" description="Helical" evidence="1">
    <location>
        <begin position="16"/>
        <end position="37"/>
    </location>
</feature>
<dbReference type="RefSeq" id="WP_183673957.1">
    <property type="nucleotide sequence ID" value="NZ_CBCRYX010000007.1"/>
</dbReference>
<gene>
    <name evidence="3" type="ORF">HNQ45_000957</name>
</gene>
<proteinExistence type="predicted"/>
<protein>
    <recommendedName>
        <fullName evidence="2">YdbS-like PH domain-containing protein</fullName>
    </recommendedName>
</protein>
<evidence type="ECO:0000256" key="1">
    <source>
        <dbReference type="SAM" id="Phobius"/>
    </source>
</evidence>
<evidence type="ECO:0000313" key="4">
    <source>
        <dbReference type="Proteomes" id="UP000579136"/>
    </source>
</evidence>
<keyword evidence="1" id="KW-0812">Transmembrane</keyword>
<feature type="domain" description="YdbS-like PH" evidence="2">
    <location>
        <begin position="73"/>
        <end position="143"/>
    </location>
</feature>
<keyword evidence="1" id="KW-0472">Membrane</keyword>
<dbReference type="PANTHER" id="PTHR34473">
    <property type="entry name" value="UPF0699 TRANSMEMBRANE PROTEIN YDBS"/>
    <property type="match status" value="1"/>
</dbReference>
<accession>A0A9Q2CZF8</accession>
<organism evidence="3 4">
    <name type="scientific">Nosocomiicoccus ampullae</name>
    <dbReference type="NCBI Taxonomy" id="489910"/>
    <lineage>
        <taxon>Bacteria</taxon>
        <taxon>Bacillati</taxon>
        <taxon>Bacillota</taxon>
        <taxon>Bacilli</taxon>
        <taxon>Bacillales</taxon>
        <taxon>Staphylococcaceae</taxon>
        <taxon>Nosocomiicoccus</taxon>
    </lineage>
</organism>
<reference evidence="3 4" key="1">
    <citation type="submission" date="2020-08" db="EMBL/GenBank/DDBJ databases">
        <title>Genomic Encyclopedia of Type Strains, Phase IV (KMG-IV): sequencing the most valuable type-strain genomes for metagenomic binning, comparative biology and taxonomic classification.</title>
        <authorList>
            <person name="Goeker M."/>
        </authorList>
    </citation>
    <scope>NUCLEOTIDE SEQUENCE [LARGE SCALE GENOMIC DNA]</scope>
    <source>
        <strain evidence="3 4">DSM 19163</strain>
    </source>
</reference>
<keyword evidence="1" id="KW-1133">Transmembrane helix</keyword>
<sequence>MESVDKNLRPYMQLKALLNGLLLFLIPTIYIVIAYFFSFYFKLSIIIFISLIIMYVVIFVILRPIVYTKITKIGVHEDYLIVKKGFLYITTALYPIERVQIVEVKRGFIARRFNLAKIELTNAAYTVNLPEIETTRALTLKDKIITRLKEVDSDV</sequence>
<dbReference type="EMBL" id="JACHHF010000004">
    <property type="protein sequence ID" value="MBB5176073.1"/>
    <property type="molecule type" value="Genomic_DNA"/>
</dbReference>
<dbReference type="Proteomes" id="UP000579136">
    <property type="component" value="Unassembled WGS sequence"/>
</dbReference>